<evidence type="ECO:0000256" key="3">
    <source>
        <dbReference type="ARBA" id="ARBA00022741"/>
    </source>
</evidence>
<reference evidence="7 8" key="1">
    <citation type="submission" date="2024-10" db="EMBL/GenBank/DDBJ databases">
        <title>Updated reference genomes for cyclostephanoid diatoms.</title>
        <authorList>
            <person name="Roberts W.R."/>
            <person name="Alverson A.J."/>
        </authorList>
    </citation>
    <scope>NUCLEOTIDE SEQUENCE [LARGE SCALE GENOMIC DNA]</scope>
    <source>
        <strain evidence="7 8">AJA228-03</strain>
    </source>
</reference>
<dbReference type="GO" id="GO:0005524">
    <property type="term" value="F:ATP binding"/>
    <property type="evidence" value="ECO:0007669"/>
    <property type="project" value="UniProtKB-KW"/>
</dbReference>
<dbReference type="AlphaFoldDB" id="A0ABD3SDB2"/>
<keyword evidence="3 6" id="KW-0547">Nucleotide-binding</keyword>
<organism evidence="7 8">
    <name type="scientific">Cyclostephanos tholiformis</name>
    <dbReference type="NCBI Taxonomy" id="382380"/>
    <lineage>
        <taxon>Eukaryota</taxon>
        <taxon>Sar</taxon>
        <taxon>Stramenopiles</taxon>
        <taxon>Ochrophyta</taxon>
        <taxon>Bacillariophyta</taxon>
        <taxon>Coscinodiscophyceae</taxon>
        <taxon>Thalassiosirophycidae</taxon>
        <taxon>Stephanodiscales</taxon>
        <taxon>Stephanodiscaceae</taxon>
        <taxon>Cyclostephanos</taxon>
    </lineage>
</organism>
<keyword evidence="4 6" id="KW-0418">Kinase</keyword>
<dbReference type="Gene3D" id="3.30.200.110">
    <property type="entry name" value="Inositol-pentakisphosphate 2-kinase, N-lobe"/>
    <property type="match status" value="1"/>
</dbReference>
<sequence>MDCLTETPFPTEWSYVAEGGKHAIFRYSGTDCRFYFYILRVVKRDLVMAASSYRTKTPGGMSTDASPLLLPSTSTTCKIVEYKQESASQKFQRRIVQPLLGRCYIDIGREMNLPAYHCSLLYYHTLASGLIPPSRLSSWQIDIRDEPGAAIYSTLQESVRVSLLRDHKQLPPHPRLYTADSAVISVEIKPKAGYVTSSPLVLPSNRCKYFRTRFSLQQELMQMGHIQKGWQSHGMSKEGYGEQLRPGGGDSETNHKATFTPSDYSPLDLFSGNIVQIRKALVELGCNMQNNFRVFCDGIQYGGEHEVPSDGDCRIILNDLFHHLGNNDDDNHVQNPQMTDARSTLLDVTISIVTTVLSRESRMLSSMLAVQQLDVIDGDGATMIYDRLVHLCGSNLEAEKLLDEASITPAREFATAAKRAPTTEIPNTIIASPYAFPECEFLNEILGEIHQFQSCFRERKQVDKLDASHIKCINCVNGLSKEACVYLLQNWLLSLALCDVSFFVTFQLLGRHQSRSCNDSDERQCLDVNEECQTSDHGGIVLHSLWDDSPAVPVHYEVKVVDCDPKPARKLRDRMNVESKFRFVQNY</sequence>
<dbReference type="InterPro" id="IPR009286">
    <property type="entry name" value="Ins_P5_2-kin"/>
</dbReference>
<dbReference type="PANTHER" id="PTHR14456:SF2">
    <property type="entry name" value="INOSITOL-PENTAKISPHOSPHATE 2-KINASE"/>
    <property type="match status" value="1"/>
</dbReference>
<evidence type="ECO:0000313" key="7">
    <source>
        <dbReference type="EMBL" id="KAL3822370.1"/>
    </source>
</evidence>
<comment type="domain">
    <text evidence="6">The EXKPK motif is conserved in inositol-pentakisphosphate 2-kinases of both family 1 and 2.</text>
</comment>
<dbReference type="InterPro" id="IPR043001">
    <property type="entry name" value="IP5_2-K_N_lobe"/>
</dbReference>
<dbReference type="PANTHER" id="PTHR14456">
    <property type="entry name" value="INOSITOL POLYPHOSPHATE KINASE 1"/>
    <property type="match status" value="1"/>
</dbReference>
<comment type="caution">
    <text evidence="7">The sequence shown here is derived from an EMBL/GenBank/DDBJ whole genome shotgun (WGS) entry which is preliminary data.</text>
</comment>
<comment type="function">
    <text evidence="6">Phosphorylates Ins(1,3,4,5,6)P5 at position 2 to form Ins(1,2,3,4,5,6)P6 (InsP6 or phytate).</text>
</comment>
<evidence type="ECO:0000256" key="5">
    <source>
        <dbReference type="ARBA" id="ARBA00022840"/>
    </source>
</evidence>
<name>A0ABD3SDB2_9STRA</name>
<dbReference type="EC" id="2.7.1.158" evidence="1 6"/>
<dbReference type="Proteomes" id="UP001530377">
    <property type="component" value="Unassembled WGS sequence"/>
</dbReference>
<proteinExistence type="predicted"/>
<keyword evidence="2 6" id="KW-0808">Transferase</keyword>
<comment type="catalytic activity">
    <reaction evidence="6">
        <text>1D-myo-inositol 1,3,4,5,6-pentakisphosphate + ATP = 1D-myo-inositol hexakisphosphate + ADP + H(+)</text>
        <dbReference type="Rhea" id="RHEA:20313"/>
        <dbReference type="ChEBI" id="CHEBI:15378"/>
        <dbReference type="ChEBI" id="CHEBI:30616"/>
        <dbReference type="ChEBI" id="CHEBI:57733"/>
        <dbReference type="ChEBI" id="CHEBI:58130"/>
        <dbReference type="ChEBI" id="CHEBI:456216"/>
        <dbReference type="EC" id="2.7.1.158"/>
    </reaction>
</comment>
<accession>A0ABD3SDB2</accession>
<keyword evidence="8" id="KW-1185">Reference proteome</keyword>
<evidence type="ECO:0000256" key="1">
    <source>
        <dbReference type="ARBA" id="ARBA00012023"/>
    </source>
</evidence>
<evidence type="ECO:0000313" key="8">
    <source>
        <dbReference type="Proteomes" id="UP001530377"/>
    </source>
</evidence>
<evidence type="ECO:0000256" key="6">
    <source>
        <dbReference type="RuleBase" id="RU364126"/>
    </source>
</evidence>
<dbReference type="EMBL" id="JALLPB020000067">
    <property type="protein sequence ID" value="KAL3822370.1"/>
    <property type="molecule type" value="Genomic_DNA"/>
</dbReference>
<protein>
    <recommendedName>
        <fullName evidence="1 6">Inositol-pentakisphosphate 2-kinase</fullName>
        <ecNumber evidence="1 6">2.7.1.158</ecNumber>
    </recommendedName>
</protein>
<evidence type="ECO:0000256" key="4">
    <source>
        <dbReference type="ARBA" id="ARBA00022777"/>
    </source>
</evidence>
<gene>
    <name evidence="7" type="ORF">ACHAXA_010848</name>
</gene>
<keyword evidence="5 6" id="KW-0067">ATP-binding</keyword>
<evidence type="ECO:0000256" key="2">
    <source>
        <dbReference type="ARBA" id="ARBA00022679"/>
    </source>
</evidence>
<dbReference type="Pfam" id="PF06090">
    <property type="entry name" value="Ins_P5_2-kin"/>
    <property type="match status" value="1"/>
</dbReference>
<dbReference type="GO" id="GO:0035299">
    <property type="term" value="F:inositol-1,3,4,5,6-pentakisphosphate 2-kinase activity"/>
    <property type="evidence" value="ECO:0007669"/>
    <property type="project" value="UniProtKB-EC"/>
</dbReference>